<dbReference type="AlphaFoldDB" id="A0AAF0XNW5"/>
<gene>
    <name evidence="10" type="ORF">DCAR_0729923</name>
</gene>
<organism evidence="10 11">
    <name type="scientific">Daucus carota subsp. sativus</name>
    <name type="common">Carrot</name>
    <dbReference type="NCBI Taxonomy" id="79200"/>
    <lineage>
        <taxon>Eukaryota</taxon>
        <taxon>Viridiplantae</taxon>
        <taxon>Streptophyta</taxon>
        <taxon>Embryophyta</taxon>
        <taxon>Tracheophyta</taxon>
        <taxon>Spermatophyta</taxon>
        <taxon>Magnoliopsida</taxon>
        <taxon>eudicotyledons</taxon>
        <taxon>Gunneridae</taxon>
        <taxon>Pentapetalae</taxon>
        <taxon>asterids</taxon>
        <taxon>campanulids</taxon>
        <taxon>Apiales</taxon>
        <taxon>Apiaceae</taxon>
        <taxon>Apioideae</taxon>
        <taxon>Scandiceae</taxon>
        <taxon>Daucinae</taxon>
        <taxon>Daucus</taxon>
        <taxon>Daucus sect. Daucus</taxon>
    </lineage>
</organism>
<dbReference type="EMBL" id="CP093349">
    <property type="protein sequence ID" value="WOH10454.1"/>
    <property type="molecule type" value="Genomic_DNA"/>
</dbReference>
<dbReference type="GO" id="GO:0003677">
    <property type="term" value="F:DNA binding"/>
    <property type="evidence" value="ECO:0007669"/>
    <property type="project" value="UniProtKB-KW"/>
</dbReference>
<dbReference type="InterPro" id="IPR044607">
    <property type="entry name" value="RKD-like"/>
</dbReference>
<keyword evidence="4" id="KW-0238">DNA-binding</keyword>
<evidence type="ECO:0000256" key="8">
    <source>
        <dbReference type="SAM" id="MobiDB-lite"/>
    </source>
</evidence>
<dbReference type="PANTHER" id="PTHR46373">
    <property type="entry name" value="PROTEIN RKD4"/>
    <property type="match status" value="1"/>
</dbReference>
<evidence type="ECO:0000256" key="2">
    <source>
        <dbReference type="ARBA" id="ARBA00023015"/>
    </source>
</evidence>
<feature type="region of interest" description="Disordered" evidence="8">
    <location>
        <begin position="271"/>
        <end position="294"/>
    </location>
</feature>
<evidence type="ECO:0000259" key="9">
    <source>
        <dbReference type="PROSITE" id="PS51519"/>
    </source>
</evidence>
<evidence type="ECO:0000256" key="4">
    <source>
        <dbReference type="ARBA" id="ARBA00023125"/>
    </source>
</evidence>
<evidence type="ECO:0000256" key="6">
    <source>
        <dbReference type="ARBA" id="ARBA00023242"/>
    </source>
</evidence>
<evidence type="ECO:0000313" key="10">
    <source>
        <dbReference type="EMBL" id="WOH10454.1"/>
    </source>
</evidence>
<proteinExistence type="predicted"/>
<protein>
    <recommendedName>
        <fullName evidence="9">RWP-RK domain-containing protein</fullName>
    </recommendedName>
</protein>
<sequence>MAAHSTKAWSDSEAAASAGEDIFTLPSLDCSTYGIPLPDNNDSFSWDDLVPRPSSPVKGDDHLHVAHVVYEFFCGPLVPRGSGLGEWKDDEMMDIFRGQGQVQQPLLLCDKSMVVNGEEEQYKARSCRSAVGKQKGCGSSSKMLTREEISGYFYMPITQAAMEMNVGLTYLKRRCRDLGIRRWPHRKLMSLQSLINNVQEIGNREGDAANNEKLKEAIELLEQEQRRIEAEPDVKLEDKTKRLRQACFKANYKKRKSAINVGQEDLLMLTDDNSSSRTYSPADDRSSSSSTGRYIGADFTSDHLTFPGDLNVDDLEMESLFLDSEASPTNTSY</sequence>
<reference evidence="10" key="1">
    <citation type="journal article" date="2016" name="Nat. Genet.">
        <title>A high-quality carrot genome assembly provides new insights into carotenoid accumulation and asterid genome evolution.</title>
        <authorList>
            <person name="Iorizzo M."/>
            <person name="Ellison S."/>
            <person name="Senalik D."/>
            <person name="Zeng P."/>
            <person name="Satapoomin P."/>
            <person name="Huang J."/>
            <person name="Bowman M."/>
            <person name="Iovene M."/>
            <person name="Sanseverino W."/>
            <person name="Cavagnaro P."/>
            <person name="Yildiz M."/>
            <person name="Macko-Podgorni A."/>
            <person name="Moranska E."/>
            <person name="Grzebelus E."/>
            <person name="Grzebelus D."/>
            <person name="Ashrafi H."/>
            <person name="Zheng Z."/>
            <person name="Cheng S."/>
            <person name="Spooner D."/>
            <person name="Van Deynze A."/>
            <person name="Simon P."/>
        </authorList>
    </citation>
    <scope>NUCLEOTIDE SEQUENCE</scope>
    <source>
        <tissue evidence="10">Leaf</tissue>
    </source>
</reference>
<keyword evidence="11" id="KW-1185">Reference proteome</keyword>
<dbReference type="InterPro" id="IPR003035">
    <property type="entry name" value="RWP-RK_dom"/>
</dbReference>
<accession>A0AAF0XNW5</accession>
<name>A0AAF0XNW5_DAUCS</name>
<keyword evidence="6" id="KW-0539">Nucleus</keyword>
<keyword evidence="2" id="KW-0805">Transcription regulation</keyword>
<dbReference type="PANTHER" id="PTHR46373:SF20">
    <property type="entry name" value="PROTEIN RKD1"/>
    <property type="match status" value="1"/>
</dbReference>
<dbReference type="Proteomes" id="UP000077755">
    <property type="component" value="Chromosome 7"/>
</dbReference>
<feature type="coiled-coil region" evidence="7">
    <location>
        <begin position="204"/>
        <end position="231"/>
    </location>
</feature>
<evidence type="ECO:0000256" key="1">
    <source>
        <dbReference type="ARBA" id="ARBA00004049"/>
    </source>
</evidence>
<feature type="domain" description="RWP-RK" evidence="9">
    <location>
        <begin position="127"/>
        <end position="212"/>
    </location>
</feature>
<evidence type="ECO:0000313" key="11">
    <source>
        <dbReference type="Proteomes" id="UP000077755"/>
    </source>
</evidence>
<dbReference type="Pfam" id="PF02042">
    <property type="entry name" value="RWP-RK"/>
    <property type="match status" value="1"/>
</dbReference>
<keyword evidence="3 7" id="KW-0175">Coiled coil</keyword>
<evidence type="ECO:0000256" key="7">
    <source>
        <dbReference type="SAM" id="Coils"/>
    </source>
</evidence>
<keyword evidence="5" id="KW-0804">Transcription</keyword>
<evidence type="ECO:0000256" key="3">
    <source>
        <dbReference type="ARBA" id="ARBA00023054"/>
    </source>
</evidence>
<dbReference type="GO" id="GO:0003700">
    <property type="term" value="F:DNA-binding transcription factor activity"/>
    <property type="evidence" value="ECO:0007669"/>
    <property type="project" value="InterPro"/>
</dbReference>
<comment type="function">
    <text evidence="1">Putative transcription factor.</text>
</comment>
<dbReference type="PROSITE" id="PS51519">
    <property type="entry name" value="RWP_RK"/>
    <property type="match status" value="1"/>
</dbReference>
<reference evidence="10" key="2">
    <citation type="submission" date="2022-03" db="EMBL/GenBank/DDBJ databases">
        <title>Draft title - Genomic analysis of global carrot germplasm unveils the trajectory of domestication and the origin of high carotenoid orange carrot.</title>
        <authorList>
            <person name="Iorizzo M."/>
            <person name="Ellison S."/>
            <person name="Senalik D."/>
            <person name="Macko-Podgorni A."/>
            <person name="Grzebelus D."/>
            <person name="Bostan H."/>
            <person name="Rolling W."/>
            <person name="Curaba J."/>
            <person name="Simon P."/>
        </authorList>
    </citation>
    <scope>NUCLEOTIDE SEQUENCE</scope>
    <source>
        <tissue evidence="10">Leaf</tissue>
    </source>
</reference>
<evidence type="ECO:0000256" key="5">
    <source>
        <dbReference type="ARBA" id="ARBA00023163"/>
    </source>
</evidence>